<dbReference type="GO" id="GO:0000271">
    <property type="term" value="P:polysaccharide biosynthetic process"/>
    <property type="evidence" value="ECO:0007669"/>
    <property type="project" value="TreeGrafter"/>
</dbReference>
<dbReference type="PANTHER" id="PTHR30244:SF34">
    <property type="entry name" value="DTDP-4-AMINO-4,6-DIDEOXYGALACTOSE TRANSAMINASE"/>
    <property type="match status" value="1"/>
</dbReference>
<name>A0A2T6FRE8_9BACL</name>
<dbReference type="EMBL" id="PYHP01000104">
    <property type="protein sequence ID" value="PUA34488.1"/>
    <property type="molecule type" value="Genomic_DNA"/>
</dbReference>
<accession>A0A2T6FRE8</accession>
<feature type="active site" description="Proton acceptor" evidence="1">
    <location>
        <position position="182"/>
    </location>
</feature>
<evidence type="ECO:0000313" key="5">
    <source>
        <dbReference type="Proteomes" id="UP000244184"/>
    </source>
</evidence>
<evidence type="ECO:0000313" key="4">
    <source>
        <dbReference type="EMBL" id="PUA34488.1"/>
    </source>
</evidence>
<proteinExistence type="inferred from homology"/>
<dbReference type="Gene3D" id="3.90.1150.10">
    <property type="entry name" value="Aspartate Aminotransferase, domain 1"/>
    <property type="match status" value="1"/>
</dbReference>
<dbReference type="Pfam" id="PF01041">
    <property type="entry name" value="DegT_DnrJ_EryC1"/>
    <property type="match status" value="1"/>
</dbReference>
<comment type="similarity">
    <text evidence="3">Belongs to the DegT/DnrJ/EryC1 family.</text>
</comment>
<evidence type="ECO:0000256" key="1">
    <source>
        <dbReference type="PIRSR" id="PIRSR000390-1"/>
    </source>
</evidence>
<comment type="caution">
    <text evidence="4">The sequence shown here is derived from an EMBL/GenBank/DDBJ whole genome shotgun (WGS) entry which is preliminary data.</text>
</comment>
<sequence length="365" mass="41159">MIPIAKPLIDQCEIEAVLNIMEEGNLAQGEQVFEFEKQFARHFQYSHAASLCNGTVALHVALKAAGVQSGDVVLTTPFSFIATSNAILYCDAIPSFVDIDEDTFNISLESLQEAIKKNPNAKYLLLVHLYGQSCPMRDIMHICNEHGITVIEDCAQAHGATYDMKPVGSFGLCGTFSFYPTKNMTTGEGGMITSNNEEFIQYCKKLINHGSTTRYVHEITGFNYRLTNIAAAIGLAQLQKIDEMNRLRKKNAHYYLENIHNSVITLPKIDPRADHVYHQFSLKTKYRDEFVEYLTRKNIGFGIHYPTPIHHQENIKEYLKLKERDFQSCPVAEAVSQQVVSIPVHPALSNEDVSYICDTINQFNP</sequence>
<dbReference type="InterPro" id="IPR015422">
    <property type="entry name" value="PyrdxlP-dep_Trfase_small"/>
</dbReference>
<dbReference type="InterPro" id="IPR015421">
    <property type="entry name" value="PyrdxlP-dep_Trfase_major"/>
</dbReference>
<dbReference type="Proteomes" id="UP000244184">
    <property type="component" value="Unassembled WGS sequence"/>
</dbReference>
<evidence type="ECO:0000256" key="3">
    <source>
        <dbReference type="RuleBase" id="RU004508"/>
    </source>
</evidence>
<dbReference type="AlphaFoldDB" id="A0A2T6FRE8"/>
<dbReference type="CDD" id="cd00616">
    <property type="entry name" value="AHBA_syn"/>
    <property type="match status" value="1"/>
</dbReference>
<protein>
    <recommendedName>
        <fullName evidence="6">Aminotransferase DegT</fullName>
    </recommendedName>
</protein>
<organism evidence="4 5">
    <name type="scientific">Paenibacillus elgii</name>
    <dbReference type="NCBI Taxonomy" id="189691"/>
    <lineage>
        <taxon>Bacteria</taxon>
        <taxon>Bacillati</taxon>
        <taxon>Bacillota</taxon>
        <taxon>Bacilli</taxon>
        <taxon>Bacillales</taxon>
        <taxon>Paenibacillaceae</taxon>
        <taxon>Paenibacillus</taxon>
    </lineage>
</organism>
<dbReference type="RefSeq" id="WP_108535276.1">
    <property type="nucleotide sequence ID" value="NZ_PYHP01000104.1"/>
</dbReference>
<reference evidence="4 5" key="1">
    <citation type="submission" date="2018-03" db="EMBL/GenBank/DDBJ databases">
        <title>Genome sequence of Paenibacillus elgii strain AC13 an antimicrobial compound producing bacteria.</title>
        <authorList>
            <person name="Kurokawa A.S."/>
            <person name="Araujo J.F."/>
            <person name="Costa R.A."/>
            <person name="Ortega D.B."/>
            <person name="Pires A.S."/>
            <person name="Pappas G.J.Jr."/>
            <person name="Franco O.L."/>
            <person name="Barreto C."/>
            <person name="Magalhaes B.S."/>
            <person name="Kruger R.H."/>
        </authorList>
    </citation>
    <scope>NUCLEOTIDE SEQUENCE [LARGE SCALE GENOMIC DNA]</scope>
    <source>
        <strain evidence="4 5">AC13</strain>
    </source>
</reference>
<dbReference type="InterPro" id="IPR015424">
    <property type="entry name" value="PyrdxlP-dep_Trfase"/>
</dbReference>
<feature type="modified residue" description="N6-(pyridoxal phosphate)lysine" evidence="2">
    <location>
        <position position="182"/>
    </location>
</feature>
<dbReference type="Gene3D" id="3.40.640.10">
    <property type="entry name" value="Type I PLP-dependent aspartate aminotransferase-like (Major domain)"/>
    <property type="match status" value="1"/>
</dbReference>
<keyword evidence="2 3" id="KW-0663">Pyridoxal phosphate</keyword>
<evidence type="ECO:0008006" key="6">
    <source>
        <dbReference type="Google" id="ProtNLM"/>
    </source>
</evidence>
<evidence type="ECO:0000256" key="2">
    <source>
        <dbReference type="PIRSR" id="PIRSR000390-2"/>
    </source>
</evidence>
<gene>
    <name evidence="4" type="ORF">C8Z91_35210</name>
</gene>
<dbReference type="GO" id="GO:0030170">
    <property type="term" value="F:pyridoxal phosphate binding"/>
    <property type="evidence" value="ECO:0007669"/>
    <property type="project" value="TreeGrafter"/>
</dbReference>
<dbReference type="GO" id="GO:0008483">
    <property type="term" value="F:transaminase activity"/>
    <property type="evidence" value="ECO:0007669"/>
    <property type="project" value="TreeGrafter"/>
</dbReference>
<dbReference type="PANTHER" id="PTHR30244">
    <property type="entry name" value="TRANSAMINASE"/>
    <property type="match status" value="1"/>
</dbReference>
<dbReference type="SUPFAM" id="SSF53383">
    <property type="entry name" value="PLP-dependent transferases"/>
    <property type="match status" value="1"/>
</dbReference>
<dbReference type="InterPro" id="IPR000653">
    <property type="entry name" value="DegT/StrS_aminotransferase"/>
</dbReference>
<dbReference type="PIRSF" id="PIRSF000390">
    <property type="entry name" value="PLP_StrS"/>
    <property type="match status" value="1"/>
</dbReference>